<accession>A0A1J1IXJ6</accession>
<organism evidence="1 2">
    <name type="scientific">Clunio marinus</name>
    <dbReference type="NCBI Taxonomy" id="568069"/>
    <lineage>
        <taxon>Eukaryota</taxon>
        <taxon>Metazoa</taxon>
        <taxon>Ecdysozoa</taxon>
        <taxon>Arthropoda</taxon>
        <taxon>Hexapoda</taxon>
        <taxon>Insecta</taxon>
        <taxon>Pterygota</taxon>
        <taxon>Neoptera</taxon>
        <taxon>Endopterygota</taxon>
        <taxon>Diptera</taxon>
        <taxon>Nematocera</taxon>
        <taxon>Chironomoidea</taxon>
        <taxon>Chironomidae</taxon>
        <taxon>Clunio</taxon>
    </lineage>
</organism>
<evidence type="ECO:0000313" key="2">
    <source>
        <dbReference type="Proteomes" id="UP000183832"/>
    </source>
</evidence>
<proteinExistence type="predicted"/>
<keyword evidence="2" id="KW-1185">Reference proteome</keyword>
<dbReference type="EMBL" id="CVRI01000063">
    <property type="protein sequence ID" value="CRL04816.1"/>
    <property type="molecule type" value="Genomic_DNA"/>
</dbReference>
<evidence type="ECO:0000313" key="1">
    <source>
        <dbReference type="EMBL" id="CRL04816.1"/>
    </source>
</evidence>
<name>A0A1J1IXJ6_9DIPT</name>
<gene>
    <name evidence="1" type="ORF">CLUMA_CG017869</name>
</gene>
<sequence length="68" mass="7703">MHKNAAIIKYPDDRNSTSTNLKITEKKKKLIPALLQDQIKQARPFVIILDKRSTLRTANISIRNSATA</sequence>
<dbReference type="Proteomes" id="UP000183832">
    <property type="component" value="Unassembled WGS sequence"/>
</dbReference>
<protein>
    <submittedName>
        <fullName evidence="1">CLUMA_CG017869, isoform A</fullName>
    </submittedName>
</protein>
<dbReference type="AlphaFoldDB" id="A0A1J1IXJ6"/>
<reference evidence="1 2" key="1">
    <citation type="submission" date="2015-04" db="EMBL/GenBank/DDBJ databases">
        <authorList>
            <person name="Syromyatnikov M.Y."/>
            <person name="Popov V.N."/>
        </authorList>
    </citation>
    <scope>NUCLEOTIDE SEQUENCE [LARGE SCALE GENOMIC DNA]</scope>
</reference>